<dbReference type="InterPro" id="IPR039510">
    <property type="entry name" value="Vint_dom"/>
</dbReference>
<dbReference type="PANTHER" id="PTHR10579:SF156">
    <property type="entry name" value="VWFA DOMAIN-CONTAINING PROTEIN"/>
    <property type="match status" value="1"/>
</dbReference>
<sequence length="710" mass="76965">MTRVPVFSNPKQGQAAAMSDAHETTARIRETIAETAVVAIQPLASRDGLIVKVQPPMAPEHRHPSRSHVPCDIVLVIDVSGSMGSDAPAPSNAGAKAERNGLSVLDLTKHAARTILETLDDSDRLGIVTFATKAKAIQPLMAMTKAGRKDARSNIEGMQPMDSTNLWHGILEGLRLFNGEINTGRLPALMVLTDGMPNHMCPPQGYVPKLKQLAPLPATIHTFGFGYNLRSGLLKSIAEIGGGNYAFIPDAGMIGTVFVHAVANLQSTFANDASLRLTYPSHVTLHQTLGKSVDQQEAVSVDGGTQLMISLGNLQYGQSRDIYLRYENHPTDRDDFLAPPIITTTLQYRQMTAQMRKAVALRSLLDIAAVSEAEEAYHISRSALCTFLADLFPLREDGEHGTQIVDPCDIQQKLTQIIASIPANSFLDAKNSSLLQDLSGPDPKGQISLALSKKSFWLRWGVHYLPSLLNAHQKQICNSFKDPGPLQYGTGSPLFIACRDKLDAAFDRLPAPTPSNYSTYRGVIRMSSYNSSNNPCFAGCTLVELASGRQVQICKLRRGIQVSTPGGPRKVAVVLKTPVQNETLCRIGNLLITRWHPVSQDGKSWSFPAHITDRHVRYTGAIYSVLLQRDTHVSAHAIKVAGLWGVSLGHGVTKGHADVRAHRFFGSYDRVLRSLRKLGVTQTGVIVGGGVRRNAVSGLASGFRRPAGTG</sequence>
<comment type="caution">
    <text evidence="3">The sequence shown here is derived from an EMBL/GenBank/DDBJ whole genome shotgun (WGS) entry which is preliminary data.</text>
</comment>
<evidence type="ECO:0000256" key="1">
    <source>
        <dbReference type="SAM" id="MobiDB-lite"/>
    </source>
</evidence>
<dbReference type="Pfam" id="PF14624">
    <property type="entry name" value="Vwaint"/>
    <property type="match status" value="1"/>
</dbReference>
<dbReference type="InterPro" id="IPR032838">
    <property type="entry name" value="Vwaint_dom"/>
</dbReference>
<feature type="domain" description="VWFA" evidence="2">
    <location>
        <begin position="72"/>
        <end position="262"/>
    </location>
</feature>
<proteinExistence type="predicted"/>
<dbReference type="EMBL" id="JANBVO010000022">
    <property type="protein sequence ID" value="KAJ9142426.1"/>
    <property type="molecule type" value="Genomic_DNA"/>
</dbReference>
<dbReference type="AlphaFoldDB" id="A0AA38RWS6"/>
<dbReference type="Gene3D" id="3.40.50.410">
    <property type="entry name" value="von Willebrand factor, type A domain"/>
    <property type="match status" value="1"/>
</dbReference>
<reference evidence="3" key="1">
    <citation type="submission" date="2022-07" db="EMBL/GenBank/DDBJ databases">
        <title>Fungi with potential for degradation of polypropylene.</title>
        <authorList>
            <person name="Gostincar C."/>
        </authorList>
    </citation>
    <scope>NUCLEOTIDE SEQUENCE</scope>
    <source>
        <strain evidence="3">EXF-13308</strain>
    </source>
</reference>
<dbReference type="Proteomes" id="UP001174694">
    <property type="component" value="Unassembled WGS sequence"/>
</dbReference>
<dbReference type="PANTHER" id="PTHR10579">
    <property type="entry name" value="CALCIUM-ACTIVATED CHLORIDE CHANNEL REGULATOR"/>
    <property type="match status" value="1"/>
</dbReference>
<protein>
    <submittedName>
        <fullName evidence="3">U-box domain-containing protein</fullName>
    </submittedName>
</protein>
<feature type="region of interest" description="Disordered" evidence="1">
    <location>
        <begin position="1"/>
        <end position="22"/>
    </location>
</feature>
<dbReference type="SUPFAM" id="SSF53300">
    <property type="entry name" value="vWA-like"/>
    <property type="match status" value="1"/>
</dbReference>
<dbReference type="InterPro" id="IPR036465">
    <property type="entry name" value="vWFA_dom_sf"/>
</dbReference>
<evidence type="ECO:0000313" key="4">
    <source>
        <dbReference type="Proteomes" id="UP001174694"/>
    </source>
</evidence>
<dbReference type="InterPro" id="IPR002035">
    <property type="entry name" value="VWF_A"/>
</dbReference>
<keyword evidence="4" id="KW-1185">Reference proteome</keyword>
<name>A0AA38RWS6_9PEZI</name>
<evidence type="ECO:0000259" key="2">
    <source>
        <dbReference type="PROSITE" id="PS50234"/>
    </source>
</evidence>
<accession>A0AA38RWS6</accession>
<gene>
    <name evidence="3" type="ORF">NKR23_g7202</name>
</gene>
<dbReference type="InterPro" id="IPR051266">
    <property type="entry name" value="CLCR"/>
</dbReference>
<dbReference type="SMART" id="SM00327">
    <property type="entry name" value="VWA"/>
    <property type="match status" value="1"/>
</dbReference>
<dbReference type="Pfam" id="PF14623">
    <property type="entry name" value="Vint"/>
    <property type="match status" value="1"/>
</dbReference>
<evidence type="ECO:0000313" key="3">
    <source>
        <dbReference type="EMBL" id="KAJ9142426.1"/>
    </source>
</evidence>
<dbReference type="Pfam" id="PF00092">
    <property type="entry name" value="VWA"/>
    <property type="match status" value="1"/>
</dbReference>
<organism evidence="3 4">
    <name type="scientific">Pleurostoma richardsiae</name>
    <dbReference type="NCBI Taxonomy" id="41990"/>
    <lineage>
        <taxon>Eukaryota</taxon>
        <taxon>Fungi</taxon>
        <taxon>Dikarya</taxon>
        <taxon>Ascomycota</taxon>
        <taxon>Pezizomycotina</taxon>
        <taxon>Sordariomycetes</taxon>
        <taxon>Sordariomycetidae</taxon>
        <taxon>Calosphaeriales</taxon>
        <taxon>Pleurostomataceae</taxon>
        <taxon>Pleurostoma</taxon>
    </lineage>
</organism>
<dbReference type="PROSITE" id="PS50234">
    <property type="entry name" value="VWFA"/>
    <property type="match status" value="1"/>
</dbReference>